<evidence type="ECO:0000259" key="10">
    <source>
        <dbReference type="Pfam" id="PF02668"/>
    </source>
</evidence>
<accession>A0A1B0CGH6</accession>
<keyword evidence="14" id="KW-1185">Reference proteome</keyword>
<dbReference type="Gene3D" id="3.60.130.10">
    <property type="entry name" value="Clavaminate synthase-like"/>
    <property type="match status" value="1"/>
</dbReference>
<keyword evidence="7 12" id="KW-0223">Dioxygenase</keyword>
<evidence type="ECO:0000313" key="13">
    <source>
        <dbReference type="EnsemblMetazoa" id="LLOJ003477-PA"/>
    </source>
</evidence>
<dbReference type="CDD" id="cd00250">
    <property type="entry name" value="CAS_like"/>
    <property type="match status" value="1"/>
</dbReference>
<dbReference type="InterPro" id="IPR050411">
    <property type="entry name" value="AlphaKG_dependent_hydroxylases"/>
</dbReference>
<comment type="cofactor">
    <cofactor evidence="2">
        <name>L-ascorbate</name>
        <dbReference type="ChEBI" id="CHEBI:38290"/>
    </cofactor>
</comment>
<evidence type="ECO:0000256" key="6">
    <source>
        <dbReference type="ARBA" id="ARBA00022873"/>
    </source>
</evidence>
<dbReference type="GO" id="GO:0045329">
    <property type="term" value="P:carnitine biosynthetic process"/>
    <property type="evidence" value="ECO:0007669"/>
    <property type="project" value="UniProtKB-UniPathway"/>
</dbReference>
<evidence type="ECO:0000259" key="11">
    <source>
        <dbReference type="Pfam" id="PF06155"/>
    </source>
</evidence>
<keyword evidence="8" id="KW-0560">Oxidoreductase</keyword>
<evidence type="ECO:0000256" key="9">
    <source>
        <dbReference type="ARBA" id="ARBA00023004"/>
    </source>
</evidence>
<evidence type="ECO:0000256" key="4">
    <source>
        <dbReference type="ARBA" id="ARBA00008654"/>
    </source>
</evidence>
<evidence type="ECO:0000256" key="3">
    <source>
        <dbReference type="ARBA" id="ARBA00005022"/>
    </source>
</evidence>
<dbReference type="SUPFAM" id="SSF51197">
    <property type="entry name" value="Clavaminate synthase-like"/>
    <property type="match status" value="1"/>
</dbReference>
<dbReference type="PANTHER" id="PTHR10696">
    <property type="entry name" value="GAMMA-BUTYROBETAINE HYDROXYLASE-RELATED"/>
    <property type="match status" value="1"/>
</dbReference>
<dbReference type="InterPro" id="IPR042098">
    <property type="entry name" value="TauD-like_sf"/>
</dbReference>
<dbReference type="Proteomes" id="UP000092461">
    <property type="component" value="Unassembled WGS sequence"/>
</dbReference>
<comment type="pathway">
    <text evidence="3">Amine and polyamine biosynthesis; carnitine biosynthesis.</text>
</comment>
<evidence type="ECO:0000256" key="7">
    <source>
        <dbReference type="ARBA" id="ARBA00022964"/>
    </source>
</evidence>
<dbReference type="EMBL" id="AJWK01011109">
    <property type="status" value="NOT_ANNOTATED_CDS"/>
    <property type="molecule type" value="Genomic_DNA"/>
</dbReference>
<dbReference type="InterPro" id="IPR003819">
    <property type="entry name" value="TauD/TfdA-like"/>
</dbReference>
<dbReference type="EMBL" id="GITU01003226">
    <property type="protein sequence ID" value="MBC1171929.1"/>
    <property type="molecule type" value="Transcribed_RNA"/>
</dbReference>
<dbReference type="GO" id="GO:0046872">
    <property type="term" value="F:metal ion binding"/>
    <property type="evidence" value="ECO:0007669"/>
    <property type="project" value="UniProtKB-KW"/>
</dbReference>
<dbReference type="Pfam" id="PF02668">
    <property type="entry name" value="TauD"/>
    <property type="match status" value="1"/>
</dbReference>
<comment type="cofactor">
    <cofactor evidence="1">
        <name>Fe(2+)</name>
        <dbReference type="ChEBI" id="CHEBI:29033"/>
    </cofactor>
</comment>
<keyword evidence="5" id="KW-0479">Metal-binding</keyword>
<dbReference type="PANTHER" id="PTHR10696:SF33">
    <property type="entry name" value="GAMMA-BUTYROBETAINE DIOXYGENASE"/>
    <property type="match status" value="1"/>
</dbReference>
<evidence type="ECO:0000256" key="5">
    <source>
        <dbReference type="ARBA" id="ARBA00022723"/>
    </source>
</evidence>
<dbReference type="AlphaFoldDB" id="A0A1B0CGH6"/>
<reference evidence="12" key="2">
    <citation type="journal article" date="2020" name="BMC">
        <title>Leishmania infection induces a limited differential gene expression in the sand fly midgut.</title>
        <authorList>
            <person name="Coutinho-Abreu I.V."/>
            <person name="Serafim T.D."/>
            <person name="Meneses C."/>
            <person name="Kamhawi S."/>
            <person name="Oliveira F."/>
            <person name="Valenzuela J.G."/>
        </authorList>
    </citation>
    <scope>NUCLEOTIDE SEQUENCE</scope>
    <source>
        <strain evidence="12">Jacobina</strain>
        <tissue evidence="12">Midgut</tissue>
    </source>
</reference>
<dbReference type="GO" id="GO:0005739">
    <property type="term" value="C:mitochondrion"/>
    <property type="evidence" value="ECO:0007669"/>
    <property type="project" value="TreeGrafter"/>
</dbReference>
<evidence type="ECO:0000313" key="14">
    <source>
        <dbReference type="Proteomes" id="UP000092461"/>
    </source>
</evidence>
<dbReference type="FunFam" id="3.30.2020.30:FF:000002">
    <property type="entry name" value="Putative gamma-butyrobetaine dioxygenase"/>
    <property type="match status" value="1"/>
</dbReference>
<proteinExistence type="inferred from homology"/>
<reference evidence="14" key="1">
    <citation type="submission" date="2012-05" db="EMBL/GenBank/DDBJ databases">
        <title>Whole Genome Assembly of Lutzomyia longipalpis.</title>
        <authorList>
            <person name="Richards S."/>
            <person name="Qu C."/>
            <person name="Dillon R."/>
            <person name="Worley K."/>
            <person name="Scherer S."/>
            <person name="Batterton M."/>
            <person name="Taylor A."/>
            <person name="Hawes A."/>
            <person name="Hernandez B."/>
            <person name="Kovar C."/>
            <person name="Mandapat C."/>
            <person name="Pham C."/>
            <person name="Qu C."/>
            <person name="Jing C."/>
            <person name="Bess C."/>
            <person name="Bandaranaike D."/>
            <person name="Ngo D."/>
            <person name="Ongeri F."/>
            <person name="Arias F."/>
            <person name="Lara F."/>
            <person name="Weissenberger G."/>
            <person name="Kamau G."/>
            <person name="Han H."/>
            <person name="Shen H."/>
            <person name="Dinh H."/>
            <person name="Khalil I."/>
            <person name="Jones J."/>
            <person name="Shafer J."/>
            <person name="Jayaseelan J."/>
            <person name="Quiroz J."/>
            <person name="Blankenburg K."/>
            <person name="Nguyen L."/>
            <person name="Jackson L."/>
            <person name="Francisco L."/>
            <person name="Tang L.-Y."/>
            <person name="Pu L.-L."/>
            <person name="Perales L."/>
            <person name="Lorensuhewa L."/>
            <person name="Munidasa M."/>
            <person name="Coyle M."/>
            <person name="Taylor M."/>
            <person name="Puazo M."/>
            <person name="Firestine M."/>
            <person name="Scheel M."/>
            <person name="Javaid M."/>
            <person name="Wang M."/>
            <person name="Li M."/>
            <person name="Tabassum N."/>
            <person name="Saada N."/>
            <person name="Osuji N."/>
            <person name="Aqrawi P."/>
            <person name="Fu Q."/>
            <person name="Thornton R."/>
            <person name="Raj R."/>
            <person name="Goodspeed R."/>
            <person name="Mata R."/>
            <person name="Najjar R."/>
            <person name="Gubbala S."/>
            <person name="Lee S."/>
            <person name="Denson S."/>
            <person name="Patil S."/>
            <person name="Macmil S."/>
            <person name="Qi S."/>
            <person name="Matskevitch T."/>
            <person name="Palculict T."/>
            <person name="Mathew T."/>
            <person name="Vee V."/>
            <person name="Velamala V."/>
            <person name="Korchina V."/>
            <person name="Cai W."/>
            <person name="Liu W."/>
            <person name="Dai W."/>
            <person name="Zou X."/>
            <person name="Zhu Y."/>
            <person name="Zhang Y."/>
            <person name="Wu Y.-Q."/>
            <person name="Xin Y."/>
            <person name="Nazarath L."/>
            <person name="Kovar C."/>
            <person name="Han Y."/>
            <person name="Muzny D."/>
            <person name="Gibbs R."/>
        </authorList>
    </citation>
    <scope>NUCLEOTIDE SEQUENCE [LARGE SCALE GENOMIC DNA]</scope>
    <source>
        <strain evidence="14">Jacobina</strain>
    </source>
</reference>
<feature type="domain" description="Gamma-butyrobetaine hydroxylase-like N-terminal" evidence="11">
    <location>
        <begin position="39"/>
        <end position="118"/>
    </location>
</feature>
<dbReference type="Gene3D" id="3.30.2020.30">
    <property type="match status" value="1"/>
</dbReference>
<dbReference type="VEuPathDB" id="VectorBase:LLONM1_007396"/>
<dbReference type="UniPathway" id="UPA00118"/>
<dbReference type="InterPro" id="IPR038492">
    <property type="entry name" value="GBBH-like_N_sf"/>
</dbReference>
<dbReference type="VEuPathDB" id="VectorBase:LLOJ003477"/>
<dbReference type="InterPro" id="IPR010376">
    <property type="entry name" value="GBBH-like_N"/>
</dbReference>
<protein>
    <submittedName>
        <fullName evidence="12">Putative gamma-butyrobetaine2-oxoglutarate dioxygenase</fullName>
    </submittedName>
</protein>
<comment type="similarity">
    <text evidence="4">Belongs to the gamma-BBH/TMLD family.</text>
</comment>
<evidence type="ECO:0000313" key="12">
    <source>
        <dbReference type="EMBL" id="MBC1171929.1"/>
    </source>
</evidence>
<sequence length="416" mass="48999">MLRSKLLTAHFETLRRISKRLINDAQFKPPLGRLSVCESDQVVSLDYGNRLMHFPLVWLRDNCQCSQCFDPPTYSRIINWYNFDVHPKLQSIVWNDHVRKIFIKWEDNHESVFDLKWLEERDFSPKNQEQHLTRNYRPVRKPWSKENFFSIFHSFDYNDVVSTNEGLKNWLESLSVYGVAKITNAPKDEGVCRRVANRVGFIKKTHFGEEFIVKHKPGTTNRAYLSSELQLHTDLPYYEHKPGVNLLHCLEQSMSQGGKNLLIDAVYISNMMKEMYPQHYKLLKTVPVDWTEFGREDDETFHSIYRAPVFVVDDKDELIRVNHSTPQRGSHFTVPLGLVKPWYEAFDVFVKLMKAQAVEFKTQSGDILTFDNVRLVHGRNAYDDTESNVRYIVGAYLDWDLIFSRLRVLKLHSMKQ</sequence>
<feature type="domain" description="TauD/TfdA-like" evidence="10">
    <location>
        <begin position="137"/>
        <end position="396"/>
    </location>
</feature>
<dbReference type="FunFam" id="3.60.130.10:FF:000001">
    <property type="entry name" value="Trimethyllysine dioxygenase, mitochondrial"/>
    <property type="match status" value="1"/>
</dbReference>
<reference evidence="13" key="3">
    <citation type="submission" date="2020-05" db="UniProtKB">
        <authorList>
            <consortium name="EnsemblMetazoa"/>
        </authorList>
    </citation>
    <scope>IDENTIFICATION</scope>
    <source>
        <strain evidence="13">Jacobina</strain>
    </source>
</reference>
<dbReference type="GO" id="GO:0016706">
    <property type="term" value="F:2-oxoglutarate-dependent dioxygenase activity"/>
    <property type="evidence" value="ECO:0007669"/>
    <property type="project" value="UniProtKB-ARBA"/>
</dbReference>
<keyword evidence="9" id="KW-0408">Iron</keyword>
<evidence type="ECO:0000256" key="8">
    <source>
        <dbReference type="ARBA" id="ARBA00023002"/>
    </source>
</evidence>
<organism evidence="13 14">
    <name type="scientific">Lutzomyia longipalpis</name>
    <name type="common">Sand fly</name>
    <dbReference type="NCBI Taxonomy" id="7200"/>
    <lineage>
        <taxon>Eukaryota</taxon>
        <taxon>Metazoa</taxon>
        <taxon>Ecdysozoa</taxon>
        <taxon>Arthropoda</taxon>
        <taxon>Hexapoda</taxon>
        <taxon>Insecta</taxon>
        <taxon>Pterygota</taxon>
        <taxon>Neoptera</taxon>
        <taxon>Endopterygota</taxon>
        <taxon>Diptera</taxon>
        <taxon>Nematocera</taxon>
        <taxon>Psychodoidea</taxon>
        <taxon>Psychodidae</taxon>
        <taxon>Lutzomyia</taxon>
        <taxon>Lutzomyia</taxon>
    </lineage>
</organism>
<evidence type="ECO:0000256" key="2">
    <source>
        <dbReference type="ARBA" id="ARBA00001961"/>
    </source>
</evidence>
<keyword evidence="6" id="KW-0124">Carnitine biosynthesis</keyword>
<dbReference type="EnsemblMetazoa" id="LLOJ003477-RA">
    <property type="protein sequence ID" value="LLOJ003477-PA"/>
    <property type="gene ID" value="LLOJ003477"/>
</dbReference>
<evidence type="ECO:0000256" key="1">
    <source>
        <dbReference type="ARBA" id="ARBA00001954"/>
    </source>
</evidence>
<name>A0A1B0CGH6_LUTLO</name>
<dbReference type="Pfam" id="PF06155">
    <property type="entry name" value="GBBH-like_N"/>
    <property type="match status" value="1"/>
</dbReference>